<dbReference type="AlphaFoldDB" id="A0A1G8XF47"/>
<dbReference type="CDD" id="cd00156">
    <property type="entry name" value="REC"/>
    <property type="match status" value="1"/>
</dbReference>
<dbReference type="Pfam" id="PF00989">
    <property type="entry name" value="PAS"/>
    <property type="match status" value="1"/>
</dbReference>
<dbReference type="Pfam" id="PF13185">
    <property type="entry name" value="GAF_2"/>
    <property type="match status" value="1"/>
</dbReference>
<dbReference type="InterPro" id="IPR036890">
    <property type="entry name" value="HATPase_C_sf"/>
</dbReference>
<dbReference type="InterPro" id="IPR001610">
    <property type="entry name" value="PAC"/>
</dbReference>
<dbReference type="InterPro" id="IPR003594">
    <property type="entry name" value="HATPase_dom"/>
</dbReference>
<evidence type="ECO:0000256" key="2">
    <source>
        <dbReference type="ARBA" id="ARBA00012438"/>
    </source>
</evidence>
<evidence type="ECO:0000259" key="10">
    <source>
        <dbReference type="PROSITE" id="PS50113"/>
    </source>
</evidence>
<keyword evidence="12" id="KW-1185">Reference proteome</keyword>
<keyword evidence="3 6" id="KW-0597">Phosphoprotein</keyword>
<dbReference type="GO" id="GO:0000160">
    <property type="term" value="P:phosphorelay signal transduction system"/>
    <property type="evidence" value="ECO:0007669"/>
    <property type="project" value="InterPro"/>
</dbReference>
<dbReference type="Gene3D" id="3.30.450.20">
    <property type="entry name" value="PAS domain"/>
    <property type="match status" value="2"/>
</dbReference>
<dbReference type="SMART" id="SM00387">
    <property type="entry name" value="HATPase_c"/>
    <property type="match status" value="1"/>
</dbReference>
<evidence type="ECO:0000256" key="3">
    <source>
        <dbReference type="ARBA" id="ARBA00022553"/>
    </source>
</evidence>
<evidence type="ECO:0000256" key="1">
    <source>
        <dbReference type="ARBA" id="ARBA00000085"/>
    </source>
</evidence>
<evidence type="ECO:0000256" key="4">
    <source>
        <dbReference type="ARBA" id="ARBA00022679"/>
    </source>
</evidence>
<dbReference type="GO" id="GO:0004673">
    <property type="term" value="F:protein histidine kinase activity"/>
    <property type="evidence" value="ECO:0007669"/>
    <property type="project" value="UniProtKB-EC"/>
</dbReference>
<dbReference type="InterPro" id="IPR013767">
    <property type="entry name" value="PAS_fold"/>
</dbReference>
<dbReference type="SMART" id="SM00086">
    <property type="entry name" value="PAC"/>
    <property type="match status" value="2"/>
</dbReference>
<dbReference type="PRINTS" id="PR00344">
    <property type="entry name" value="BCTRLSENSOR"/>
</dbReference>
<accession>A0A1G8XF47</accession>
<feature type="domain" description="PAC" evidence="10">
    <location>
        <begin position="360"/>
        <end position="412"/>
    </location>
</feature>
<evidence type="ECO:0000259" key="8">
    <source>
        <dbReference type="PROSITE" id="PS50110"/>
    </source>
</evidence>
<proteinExistence type="predicted"/>
<dbReference type="SUPFAM" id="SSF52172">
    <property type="entry name" value="CheY-like"/>
    <property type="match status" value="1"/>
</dbReference>
<feature type="domain" description="PAS" evidence="9">
    <location>
        <begin position="288"/>
        <end position="353"/>
    </location>
</feature>
<dbReference type="InterPro" id="IPR004358">
    <property type="entry name" value="Sig_transdc_His_kin-like_C"/>
</dbReference>
<dbReference type="InterPro" id="IPR005467">
    <property type="entry name" value="His_kinase_dom"/>
</dbReference>
<dbReference type="SMART" id="SM00091">
    <property type="entry name" value="PAS"/>
    <property type="match status" value="2"/>
</dbReference>
<protein>
    <recommendedName>
        <fullName evidence="2">histidine kinase</fullName>
        <ecNumber evidence="2">2.7.13.3</ecNumber>
    </recommendedName>
</protein>
<dbReference type="GO" id="GO:0006355">
    <property type="term" value="P:regulation of DNA-templated transcription"/>
    <property type="evidence" value="ECO:0007669"/>
    <property type="project" value="InterPro"/>
</dbReference>
<dbReference type="Pfam" id="PF00072">
    <property type="entry name" value="Response_reg"/>
    <property type="match status" value="1"/>
</dbReference>
<dbReference type="PANTHER" id="PTHR43304:SF1">
    <property type="entry name" value="PAC DOMAIN-CONTAINING PROTEIN"/>
    <property type="match status" value="1"/>
</dbReference>
<evidence type="ECO:0000313" key="12">
    <source>
        <dbReference type="Proteomes" id="UP000326500"/>
    </source>
</evidence>
<dbReference type="Proteomes" id="UP000326500">
    <property type="component" value="Unassembled WGS sequence"/>
</dbReference>
<gene>
    <name evidence="11" type="ORF">SAMN04488571_101396</name>
</gene>
<name>A0A1G8XF47_9EURY</name>
<dbReference type="Pfam" id="PF13426">
    <property type="entry name" value="PAS_9"/>
    <property type="match status" value="1"/>
</dbReference>
<dbReference type="NCBIfam" id="TIGR00229">
    <property type="entry name" value="sensory_box"/>
    <property type="match status" value="2"/>
</dbReference>
<dbReference type="InterPro" id="IPR035965">
    <property type="entry name" value="PAS-like_dom_sf"/>
</dbReference>
<dbReference type="InterPro" id="IPR000014">
    <property type="entry name" value="PAS"/>
</dbReference>
<dbReference type="PROSITE" id="PS50113">
    <property type="entry name" value="PAC"/>
    <property type="match status" value="2"/>
</dbReference>
<dbReference type="EMBL" id="FNFT01000001">
    <property type="protein sequence ID" value="SDJ89027.1"/>
    <property type="molecule type" value="Genomic_DNA"/>
</dbReference>
<dbReference type="Pfam" id="PF02518">
    <property type="entry name" value="HATPase_c"/>
    <property type="match status" value="1"/>
</dbReference>
<dbReference type="PANTHER" id="PTHR43304">
    <property type="entry name" value="PHYTOCHROME-LIKE PROTEIN CPH1"/>
    <property type="match status" value="1"/>
</dbReference>
<feature type="domain" description="Response regulatory" evidence="8">
    <location>
        <begin position="43"/>
        <end position="156"/>
    </location>
</feature>
<dbReference type="PROSITE" id="PS50109">
    <property type="entry name" value="HIS_KIN"/>
    <property type="match status" value="1"/>
</dbReference>
<dbReference type="EC" id="2.7.13.3" evidence="2"/>
<evidence type="ECO:0000256" key="6">
    <source>
        <dbReference type="PROSITE-ProRule" id="PRU00169"/>
    </source>
</evidence>
<dbReference type="SUPFAM" id="SSF55785">
    <property type="entry name" value="PYP-like sensor domain (PAS domain)"/>
    <property type="match status" value="2"/>
</dbReference>
<feature type="domain" description="Histidine kinase" evidence="7">
    <location>
        <begin position="688"/>
        <end position="796"/>
    </location>
</feature>
<keyword evidence="4" id="KW-0808">Transferase</keyword>
<dbReference type="CDD" id="cd00130">
    <property type="entry name" value="PAS"/>
    <property type="match status" value="2"/>
</dbReference>
<dbReference type="SMART" id="SM00448">
    <property type="entry name" value="REC"/>
    <property type="match status" value="1"/>
</dbReference>
<dbReference type="SUPFAM" id="SSF55781">
    <property type="entry name" value="GAF domain-like"/>
    <property type="match status" value="1"/>
</dbReference>
<organism evidence="11 12">
    <name type="scientific">Methanoculleus thermophilus</name>
    <dbReference type="NCBI Taxonomy" id="2200"/>
    <lineage>
        <taxon>Archaea</taxon>
        <taxon>Methanobacteriati</taxon>
        <taxon>Methanobacteriota</taxon>
        <taxon>Stenosarchaea group</taxon>
        <taxon>Methanomicrobia</taxon>
        <taxon>Methanomicrobiales</taxon>
        <taxon>Methanomicrobiaceae</taxon>
        <taxon>Methanoculleus</taxon>
    </lineage>
</organism>
<feature type="domain" description="PAC" evidence="10">
    <location>
        <begin position="235"/>
        <end position="287"/>
    </location>
</feature>
<dbReference type="PROSITE" id="PS50110">
    <property type="entry name" value="RESPONSE_REGULATORY"/>
    <property type="match status" value="1"/>
</dbReference>
<comment type="catalytic activity">
    <reaction evidence="1">
        <text>ATP + protein L-histidine = ADP + protein N-phospho-L-histidine.</text>
        <dbReference type="EC" id="2.7.13.3"/>
    </reaction>
</comment>
<evidence type="ECO:0000259" key="9">
    <source>
        <dbReference type="PROSITE" id="PS50112"/>
    </source>
</evidence>
<dbReference type="InterPro" id="IPR052162">
    <property type="entry name" value="Sensor_kinase/Photoreceptor"/>
</dbReference>
<dbReference type="Gene3D" id="3.40.50.2300">
    <property type="match status" value="1"/>
</dbReference>
<evidence type="ECO:0000313" key="11">
    <source>
        <dbReference type="EMBL" id="SDJ89027.1"/>
    </source>
</evidence>
<dbReference type="STRING" id="2200.GCA_001571405_01142"/>
<keyword evidence="5" id="KW-0418">Kinase</keyword>
<dbReference type="InterPro" id="IPR000700">
    <property type="entry name" value="PAS-assoc_C"/>
</dbReference>
<feature type="domain" description="PAS" evidence="9">
    <location>
        <begin position="169"/>
        <end position="213"/>
    </location>
</feature>
<evidence type="ECO:0000256" key="5">
    <source>
        <dbReference type="ARBA" id="ARBA00022777"/>
    </source>
</evidence>
<dbReference type="InterPro" id="IPR011006">
    <property type="entry name" value="CheY-like_superfamily"/>
</dbReference>
<dbReference type="PROSITE" id="PS50112">
    <property type="entry name" value="PAS"/>
    <property type="match status" value="2"/>
</dbReference>
<dbReference type="Gene3D" id="3.30.450.40">
    <property type="match status" value="1"/>
</dbReference>
<evidence type="ECO:0000259" key="7">
    <source>
        <dbReference type="PROSITE" id="PS50109"/>
    </source>
</evidence>
<dbReference type="InterPro" id="IPR003018">
    <property type="entry name" value="GAF"/>
</dbReference>
<dbReference type="Gene3D" id="3.30.565.10">
    <property type="entry name" value="Histidine kinase-like ATPase, C-terminal domain"/>
    <property type="match status" value="1"/>
</dbReference>
<sequence length="812" mass="90285">MNTRSRAWPRAAVSLSRPEQMRLRRYVRVPGLDASETMSEPLSVLLIGKSPDNLREILREFGREVELIHCERSEDGLTAVSGGGTDVVLLDLDHLGDPEATAFDHLREVAPEIPVIVLAAAGDDPAVLRAMECGAQDYLVKGKTDAELFSRAVRYAQERKRMELALRRSEAMYRRLVENLNEGVLSVDAAGLITFANPRMGEILGCPAERLVGSPIAGFIEAQVNPFCRQTDERQEFELDLLRSDGERVHALVVTSPIIDASGVFGGCLAGVLDITRRKRVEEALRQSEQKYRLVVESLSEGIWVLDPDACTSFVNPRMAEMLGYSPEEMVGRSIYAFVSPSCRARISDHLNRQKAGIREEYECEFVRSNGERITALMITSPLVDDAGVFKGTLAAVVDITERKRVNEEIRIRNEQLMVLNQVISVTATSLSLAELLEESLEKTLDLMGLHLGIVYMLDAERKRALLHCQRGMPSSSVSRNRVIKVHHWPFNFIFVAGQPRYIERRGDLNSIEASILEELEVSSLACIPLIAESVVVGAVYVGSRTKESFSREERALLETIGKEIGSGILKAMLHKRLEAANREANLYLDILTHDIKNAENVSSLYTDLLIEMLEGEAGLYAKKIRSSIRKSAEIIGNVSTIRRIHHDPPDLGEFDLDAIIRGEIAAFPDVAIEYEGTSCKVWADGLLPEVFSNLIRNAARLGGPEVMITIRVEEYDGENVLVSVEDTGPGISDGLKEAIFHRFERGWAEGCGDGLGLYIVRTLIERYGGRIWVEDRIAGRLDAGAAFRFTLREVLPSWPDGDDEDPDDECE</sequence>
<dbReference type="InterPro" id="IPR029016">
    <property type="entry name" value="GAF-like_dom_sf"/>
</dbReference>
<dbReference type="SUPFAM" id="SSF55874">
    <property type="entry name" value="ATPase domain of HSP90 chaperone/DNA topoisomerase II/histidine kinase"/>
    <property type="match status" value="1"/>
</dbReference>
<reference evidence="11 12" key="1">
    <citation type="submission" date="2016-10" db="EMBL/GenBank/DDBJ databases">
        <authorList>
            <person name="Varghese N."/>
            <person name="Submissions S."/>
        </authorList>
    </citation>
    <scope>NUCLEOTIDE SEQUENCE [LARGE SCALE GENOMIC DNA]</scope>
    <source>
        <strain evidence="11 12">DSM 2373</strain>
    </source>
</reference>
<dbReference type="InterPro" id="IPR001789">
    <property type="entry name" value="Sig_transdc_resp-reg_receiver"/>
</dbReference>
<feature type="modified residue" description="4-aspartylphosphate" evidence="6">
    <location>
        <position position="91"/>
    </location>
</feature>